<accession>A0ABU5DEL2</accession>
<feature type="chain" id="PRO_5046197042" evidence="1">
    <location>
        <begin position="24"/>
        <end position="265"/>
    </location>
</feature>
<sequence>MKRLQSSLLALALALGLTLPCHAGQTCTEEPQSATQIAEGMKLAQLTSERLDASGAQVVLLARAGQNLTEYGLRWSHLGFAYKTEAGPWRVLHKLNECGSANGAIFRQGLGEFFMDRPWRYEAAYVVLSPELQQALLPLLRAEGRGRVLALNEPRYNMLAYPWSQRFQQSNQWALETLAMAASPEQVWNRATAQDWLRRRGYPPTVLHLSAMKRLGAETTRANISFSDHPNAERFSGRIATTTVDSIFAWLPQAGLGGEPSTIAR</sequence>
<organism evidence="2 3">
    <name type="scientific">Roseateles agri</name>
    <dbReference type="NCBI Taxonomy" id="3098619"/>
    <lineage>
        <taxon>Bacteria</taxon>
        <taxon>Pseudomonadati</taxon>
        <taxon>Pseudomonadota</taxon>
        <taxon>Betaproteobacteria</taxon>
        <taxon>Burkholderiales</taxon>
        <taxon>Sphaerotilaceae</taxon>
        <taxon>Roseateles</taxon>
    </lineage>
</organism>
<evidence type="ECO:0000256" key="1">
    <source>
        <dbReference type="SAM" id="SignalP"/>
    </source>
</evidence>
<name>A0ABU5DEL2_9BURK</name>
<feature type="signal peptide" evidence="1">
    <location>
        <begin position="1"/>
        <end position="23"/>
    </location>
</feature>
<keyword evidence="3" id="KW-1185">Reference proteome</keyword>
<reference evidence="2 3" key="1">
    <citation type="submission" date="2023-11" db="EMBL/GenBank/DDBJ databases">
        <title>Paucibacter sp. nov., isolated from fresh soil in Korea.</title>
        <authorList>
            <person name="Le N.T.T."/>
        </authorList>
    </citation>
    <scope>NUCLEOTIDE SEQUENCE [LARGE SCALE GENOMIC DNA]</scope>
    <source>
        <strain evidence="2 3">R3-3</strain>
    </source>
</reference>
<evidence type="ECO:0000313" key="2">
    <source>
        <dbReference type="EMBL" id="MDY0744715.1"/>
    </source>
</evidence>
<keyword evidence="1" id="KW-0732">Signal</keyword>
<dbReference type="InterPro" id="IPR014547">
    <property type="entry name" value="UCP028477"/>
</dbReference>
<dbReference type="RefSeq" id="WP_320422627.1">
    <property type="nucleotide sequence ID" value="NZ_JAXCLA010000003.1"/>
</dbReference>
<evidence type="ECO:0000313" key="3">
    <source>
        <dbReference type="Proteomes" id="UP001285263"/>
    </source>
</evidence>
<proteinExistence type="predicted"/>
<gene>
    <name evidence="2" type="ORF">SNE35_09360</name>
</gene>
<dbReference type="PIRSF" id="PIRSF028477">
    <property type="entry name" value="UCP028477"/>
    <property type="match status" value="1"/>
</dbReference>
<dbReference type="Pfam" id="PF09916">
    <property type="entry name" value="DUF2145"/>
    <property type="match status" value="1"/>
</dbReference>
<dbReference type="Proteomes" id="UP001285263">
    <property type="component" value="Unassembled WGS sequence"/>
</dbReference>
<comment type="caution">
    <text evidence="2">The sequence shown here is derived from an EMBL/GenBank/DDBJ whole genome shotgun (WGS) entry which is preliminary data.</text>
</comment>
<protein>
    <submittedName>
        <fullName evidence="2">DUF2145 domain-containing protein</fullName>
    </submittedName>
</protein>
<dbReference type="EMBL" id="JAXCLA010000003">
    <property type="protein sequence ID" value="MDY0744715.1"/>
    <property type="molecule type" value="Genomic_DNA"/>
</dbReference>